<dbReference type="EMBL" id="JAPEUR010000126">
    <property type="protein sequence ID" value="KAJ4319328.1"/>
    <property type="molecule type" value="Genomic_DNA"/>
</dbReference>
<proteinExistence type="predicted"/>
<dbReference type="AlphaFoldDB" id="A0A9W8WC19"/>
<dbReference type="Proteomes" id="UP001140502">
    <property type="component" value="Unassembled WGS sequence"/>
</dbReference>
<reference evidence="2" key="1">
    <citation type="submission" date="2022-10" db="EMBL/GenBank/DDBJ databases">
        <title>Tapping the CABI collections for fungal endophytes: first genome assemblies for Collariella, Neodidymelliopsis, Ascochyta clinopodiicola, Didymella pomorum, Didymosphaeria variabile, Neocosmospora piperis and Neocucurbitaria cava.</title>
        <authorList>
            <person name="Hill R."/>
        </authorList>
    </citation>
    <scope>NUCLEOTIDE SEQUENCE</scope>
    <source>
        <strain evidence="2">IMI 366586</strain>
    </source>
</reference>
<name>A0A9W8WC19_9HYPO</name>
<sequence>MPPLPTIRLQVWYHSNFAPTHQENILFANFLGSWNIGSWDVQPVQVLTGAHWNQNFVPIEVDIKYRPTSFYNLAEASTSLCRFFENDVAAHVGEFFRRFDTTALLVNMYPLGQSLTDEVRAMFLRVKLLRPLGLNSSSYTESYPLLNHSIATEVLHQAASMPIRAFELGNIWAAGDLDALKDKSLNMQSLLQERQDSPLPKEVLEAWNKSFVSLRVVRLLFKKIQICIVSSRSEDGASTQTLYTCLVLIREVIVQFSDFQKSSDLVIRHLQVVHGTRVQASREIITTLGGLLSLFMTYFRPSPVTAAGLSLGGALLVGAISLPQLFERLGNRKALNKYGDAMRGLQSDLRMAQFGLAILFCNQAFQIPFPWLADGRGTELLESLGVDVSELKGEEYSRGFALDSLESLSQSYGRLEELRNDIGQRAGLKDCMEAAMPSSSPDGNPDGNGEPMDCEED</sequence>
<evidence type="ECO:0000256" key="1">
    <source>
        <dbReference type="SAM" id="MobiDB-lite"/>
    </source>
</evidence>
<evidence type="ECO:0000313" key="2">
    <source>
        <dbReference type="EMBL" id="KAJ4319328.1"/>
    </source>
</evidence>
<comment type="caution">
    <text evidence="2">The sequence shown here is derived from an EMBL/GenBank/DDBJ whole genome shotgun (WGS) entry which is preliminary data.</text>
</comment>
<evidence type="ECO:0000313" key="3">
    <source>
        <dbReference type="Proteomes" id="UP001140502"/>
    </source>
</evidence>
<protein>
    <submittedName>
        <fullName evidence="2">Uncharacterized protein</fullName>
    </submittedName>
</protein>
<accession>A0A9W8WC19</accession>
<feature type="region of interest" description="Disordered" evidence="1">
    <location>
        <begin position="432"/>
        <end position="457"/>
    </location>
</feature>
<keyword evidence="3" id="KW-1185">Reference proteome</keyword>
<gene>
    <name evidence="2" type="ORF">N0V84_006413</name>
</gene>
<dbReference type="OrthoDB" id="5091298at2759"/>
<organism evidence="2 3">
    <name type="scientific">Fusarium piperis</name>
    <dbReference type="NCBI Taxonomy" id="1435070"/>
    <lineage>
        <taxon>Eukaryota</taxon>
        <taxon>Fungi</taxon>
        <taxon>Dikarya</taxon>
        <taxon>Ascomycota</taxon>
        <taxon>Pezizomycotina</taxon>
        <taxon>Sordariomycetes</taxon>
        <taxon>Hypocreomycetidae</taxon>
        <taxon>Hypocreales</taxon>
        <taxon>Nectriaceae</taxon>
        <taxon>Fusarium</taxon>
        <taxon>Fusarium solani species complex</taxon>
    </lineage>
</organism>